<keyword evidence="2" id="KW-1185">Reference proteome</keyword>
<reference evidence="1" key="1">
    <citation type="submission" date="2019-10" db="EMBL/GenBank/DDBJ databases">
        <authorList>
            <consortium name="DOE Joint Genome Institute"/>
            <person name="Kuo A."/>
            <person name="Miyauchi S."/>
            <person name="Kiss E."/>
            <person name="Drula E."/>
            <person name="Kohler A."/>
            <person name="Sanchez-Garcia M."/>
            <person name="Andreopoulos B."/>
            <person name="Barry K.W."/>
            <person name="Bonito G."/>
            <person name="Buee M."/>
            <person name="Carver A."/>
            <person name="Chen C."/>
            <person name="Cichocki N."/>
            <person name="Clum A."/>
            <person name="Culley D."/>
            <person name="Crous P.W."/>
            <person name="Fauchery L."/>
            <person name="Girlanda M."/>
            <person name="Hayes R."/>
            <person name="Keri Z."/>
            <person name="LaButti K."/>
            <person name="Lipzen A."/>
            <person name="Lombard V."/>
            <person name="Magnuson J."/>
            <person name="Maillard F."/>
            <person name="Morin E."/>
            <person name="Murat C."/>
            <person name="Nolan M."/>
            <person name="Ohm R."/>
            <person name="Pangilinan J."/>
            <person name="Pereira M."/>
            <person name="Perotto S."/>
            <person name="Peter M."/>
            <person name="Riley R."/>
            <person name="Sitrit Y."/>
            <person name="Stielow B."/>
            <person name="Szollosi G."/>
            <person name="Zifcakova L."/>
            <person name="Stursova M."/>
            <person name="Spatafora J.W."/>
            <person name="Tedersoo L."/>
            <person name="Vaario L.-M."/>
            <person name="Yamada A."/>
            <person name="Yan M."/>
            <person name="Wang P."/>
            <person name="Xu J."/>
            <person name="Bruns T."/>
            <person name="Baldrian P."/>
            <person name="Vilgalys R."/>
            <person name="Henrissat B."/>
            <person name="Grigoriev I.V."/>
            <person name="Hibbett D."/>
            <person name="Nagy L.G."/>
            <person name="Martin F.M."/>
        </authorList>
    </citation>
    <scope>NUCLEOTIDE SEQUENCE</scope>
    <source>
        <strain evidence="1">BED1</strain>
    </source>
</reference>
<dbReference type="AlphaFoldDB" id="A0AAD4BFG0"/>
<comment type="caution">
    <text evidence="1">The sequence shown here is derived from an EMBL/GenBank/DDBJ whole genome shotgun (WGS) entry which is preliminary data.</text>
</comment>
<reference evidence="1" key="2">
    <citation type="journal article" date="2020" name="Nat. Commun.">
        <title>Large-scale genome sequencing of mycorrhizal fungi provides insights into the early evolution of symbiotic traits.</title>
        <authorList>
            <person name="Miyauchi S."/>
            <person name="Kiss E."/>
            <person name="Kuo A."/>
            <person name="Drula E."/>
            <person name="Kohler A."/>
            <person name="Sanchez-Garcia M."/>
            <person name="Morin E."/>
            <person name="Andreopoulos B."/>
            <person name="Barry K.W."/>
            <person name="Bonito G."/>
            <person name="Buee M."/>
            <person name="Carver A."/>
            <person name="Chen C."/>
            <person name="Cichocki N."/>
            <person name="Clum A."/>
            <person name="Culley D."/>
            <person name="Crous P.W."/>
            <person name="Fauchery L."/>
            <person name="Girlanda M."/>
            <person name="Hayes R.D."/>
            <person name="Keri Z."/>
            <person name="LaButti K."/>
            <person name="Lipzen A."/>
            <person name="Lombard V."/>
            <person name="Magnuson J."/>
            <person name="Maillard F."/>
            <person name="Murat C."/>
            <person name="Nolan M."/>
            <person name="Ohm R.A."/>
            <person name="Pangilinan J."/>
            <person name="Pereira M.F."/>
            <person name="Perotto S."/>
            <person name="Peter M."/>
            <person name="Pfister S."/>
            <person name="Riley R."/>
            <person name="Sitrit Y."/>
            <person name="Stielow J.B."/>
            <person name="Szollosi G."/>
            <person name="Zifcakova L."/>
            <person name="Stursova M."/>
            <person name="Spatafora J.W."/>
            <person name="Tedersoo L."/>
            <person name="Vaario L.M."/>
            <person name="Yamada A."/>
            <person name="Yan M."/>
            <person name="Wang P."/>
            <person name="Xu J."/>
            <person name="Bruns T."/>
            <person name="Baldrian P."/>
            <person name="Vilgalys R."/>
            <person name="Dunand C."/>
            <person name="Henrissat B."/>
            <person name="Grigoriev I.V."/>
            <person name="Hibbett D."/>
            <person name="Nagy L.G."/>
            <person name="Martin F.M."/>
        </authorList>
    </citation>
    <scope>NUCLEOTIDE SEQUENCE</scope>
    <source>
        <strain evidence="1">BED1</strain>
    </source>
</reference>
<sequence>MGQWKHSSGLVLVLDVVELRRAKHEHALHVKNRSFLVDLGGTNPDVDWEAAPASDAHSVQCTLQVDDDESEFHLIELDWSPELWVAYHDVDEQNACLASRVCEGNGFDHAEGYVGDVLDFLGASRCLAGSYRIS</sequence>
<dbReference type="EMBL" id="WHUW01000090">
    <property type="protein sequence ID" value="KAF8426112.1"/>
    <property type="molecule type" value="Genomic_DNA"/>
</dbReference>
<organism evidence="1 2">
    <name type="scientific">Boletus edulis BED1</name>
    <dbReference type="NCBI Taxonomy" id="1328754"/>
    <lineage>
        <taxon>Eukaryota</taxon>
        <taxon>Fungi</taxon>
        <taxon>Dikarya</taxon>
        <taxon>Basidiomycota</taxon>
        <taxon>Agaricomycotina</taxon>
        <taxon>Agaricomycetes</taxon>
        <taxon>Agaricomycetidae</taxon>
        <taxon>Boletales</taxon>
        <taxon>Boletineae</taxon>
        <taxon>Boletaceae</taxon>
        <taxon>Boletoideae</taxon>
        <taxon>Boletus</taxon>
    </lineage>
</organism>
<name>A0AAD4BFG0_BOLED</name>
<gene>
    <name evidence="1" type="ORF">L210DRAFT_987142</name>
</gene>
<dbReference type="Proteomes" id="UP001194468">
    <property type="component" value="Unassembled WGS sequence"/>
</dbReference>
<evidence type="ECO:0000313" key="1">
    <source>
        <dbReference type="EMBL" id="KAF8426112.1"/>
    </source>
</evidence>
<proteinExistence type="predicted"/>
<accession>A0AAD4BFG0</accession>
<evidence type="ECO:0000313" key="2">
    <source>
        <dbReference type="Proteomes" id="UP001194468"/>
    </source>
</evidence>
<protein>
    <submittedName>
        <fullName evidence="1">Uncharacterized protein</fullName>
    </submittedName>
</protein>